<proteinExistence type="predicted"/>
<feature type="compositionally biased region" description="Polar residues" evidence="1">
    <location>
        <begin position="165"/>
        <end position="174"/>
    </location>
</feature>
<dbReference type="RefSeq" id="XP_004997690.1">
    <property type="nucleotide sequence ID" value="XM_004997633.1"/>
</dbReference>
<evidence type="ECO:0000313" key="2">
    <source>
        <dbReference type="EMBL" id="EGD78733.1"/>
    </source>
</evidence>
<sequence>MVNSTMVQPQSTPSTHPALRQHQQLQPQQPFLQQPPRLTSAGNSGSSQAPSPDSALAFVVDVTDTPATLRALHACILDPHLFTLSAAYTVGNVAGLNPSTMALLQFQCLLCELINGMPSLDAQLRAFKRLFPSAVLISRVVLPAVDAAIYCFTPPVGPKADQHSSEQQPPQNNADSSDTHKKSKSRKKKSKKKKHGKHKAKRDKDRRPKDTAEQQQQEEADVNKERQAVHQQQEGADVVISEEMPADFNREKRRNSDEGIDSPPESITPASSSSSSSLSLDAVYVSGKAEQSNEAGMSHEQLQLVEASAALLQLSGQAPRLQQQEQEQQPTPPARINGKQQPKSVRLSPRRARAAASAIPSKLKLKLSRSHVLASTAPAPPHSPALTSAP</sequence>
<dbReference type="Proteomes" id="UP000007799">
    <property type="component" value="Unassembled WGS sequence"/>
</dbReference>
<feature type="compositionally biased region" description="Low complexity" evidence="1">
    <location>
        <begin position="315"/>
        <end position="329"/>
    </location>
</feature>
<dbReference type="GeneID" id="16078287"/>
<keyword evidence="3" id="KW-1185">Reference proteome</keyword>
<dbReference type="KEGG" id="sre:PTSG_01713"/>
<evidence type="ECO:0000313" key="3">
    <source>
        <dbReference type="Proteomes" id="UP000007799"/>
    </source>
</evidence>
<feature type="compositionally biased region" description="Basic and acidic residues" evidence="1">
    <location>
        <begin position="248"/>
        <end position="257"/>
    </location>
</feature>
<dbReference type="EMBL" id="GL832957">
    <property type="protein sequence ID" value="EGD78733.1"/>
    <property type="molecule type" value="Genomic_DNA"/>
</dbReference>
<dbReference type="InParanoid" id="F2TYQ9"/>
<feature type="region of interest" description="Disordered" evidence="1">
    <location>
        <begin position="157"/>
        <end position="279"/>
    </location>
</feature>
<evidence type="ECO:0000256" key="1">
    <source>
        <dbReference type="SAM" id="MobiDB-lite"/>
    </source>
</evidence>
<accession>F2TYQ9</accession>
<gene>
    <name evidence="2" type="ORF">PTSG_01713</name>
</gene>
<organism evidence="3">
    <name type="scientific">Salpingoeca rosetta (strain ATCC 50818 / BSB-021)</name>
    <dbReference type="NCBI Taxonomy" id="946362"/>
    <lineage>
        <taxon>Eukaryota</taxon>
        <taxon>Choanoflagellata</taxon>
        <taxon>Craspedida</taxon>
        <taxon>Salpingoecidae</taxon>
        <taxon>Salpingoeca</taxon>
    </lineage>
</organism>
<feature type="compositionally biased region" description="Basic and acidic residues" evidence="1">
    <location>
        <begin position="202"/>
        <end position="212"/>
    </location>
</feature>
<reference evidence="2" key="1">
    <citation type="submission" date="2009-08" db="EMBL/GenBank/DDBJ databases">
        <title>Annotation of Salpingoeca rosetta.</title>
        <authorList>
            <consortium name="The Broad Institute Genome Sequencing Platform"/>
            <person name="Russ C."/>
            <person name="Cuomo C."/>
            <person name="Burger G."/>
            <person name="Gray M.W."/>
            <person name="Holland P.W.H."/>
            <person name="King N."/>
            <person name="Lang F.B.F."/>
            <person name="Roger A.J."/>
            <person name="Ruiz-Trillo I."/>
            <person name="Young S.K."/>
            <person name="Zeng Q."/>
            <person name="Gargeya S."/>
            <person name="Alvarado L."/>
            <person name="Berlin A."/>
            <person name="Chapman S.B."/>
            <person name="Chen Z."/>
            <person name="Freedman E."/>
            <person name="Gellesch M."/>
            <person name="Goldberg J."/>
            <person name="Griggs A."/>
            <person name="Gujja S."/>
            <person name="Heilman E."/>
            <person name="Heiman D."/>
            <person name="Howarth C."/>
            <person name="Mehta T."/>
            <person name="Neiman D."/>
            <person name="Pearson M."/>
            <person name="Roberts A."/>
            <person name="Saif S."/>
            <person name="Shea T."/>
            <person name="Shenoy N."/>
            <person name="Sisk P."/>
            <person name="Stolte C."/>
            <person name="Sykes S."/>
            <person name="White J."/>
            <person name="Yandava C."/>
            <person name="Haas B."/>
            <person name="Nusbaum C."/>
            <person name="Birren B."/>
        </authorList>
    </citation>
    <scope>NUCLEOTIDE SEQUENCE [LARGE SCALE GENOMIC DNA]</scope>
    <source>
        <strain evidence="2">ATCC 50818</strain>
    </source>
</reference>
<dbReference type="AlphaFoldDB" id="F2TYQ9"/>
<feature type="region of interest" description="Disordered" evidence="1">
    <location>
        <begin position="33"/>
        <end position="52"/>
    </location>
</feature>
<feature type="compositionally biased region" description="Polar residues" evidence="1">
    <location>
        <begin position="1"/>
        <end position="15"/>
    </location>
</feature>
<feature type="compositionally biased region" description="Polar residues" evidence="1">
    <location>
        <begin position="40"/>
        <end position="51"/>
    </location>
</feature>
<feature type="region of interest" description="Disordered" evidence="1">
    <location>
        <begin position="1"/>
        <end position="25"/>
    </location>
</feature>
<name>F2TYQ9_SALR5</name>
<feature type="region of interest" description="Disordered" evidence="1">
    <location>
        <begin position="315"/>
        <end position="390"/>
    </location>
</feature>
<protein>
    <submittedName>
        <fullName evidence="2">Uncharacterized protein</fullName>
    </submittedName>
</protein>
<feature type="compositionally biased region" description="Basic residues" evidence="1">
    <location>
        <begin position="181"/>
        <end position="201"/>
    </location>
</feature>